<dbReference type="InterPro" id="IPR036526">
    <property type="entry name" value="C-N_Hydrolase_sf"/>
</dbReference>
<dbReference type="GO" id="GO:0016811">
    <property type="term" value="F:hydrolase activity, acting on carbon-nitrogen (but not peptide) bonds, in linear amides"/>
    <property type="evidence" value="ECO:0007669"/>
    <property type="project" value="TreeGrafter"/>
</dbReference>
<dbReference type="Proteomes" id="UP000188929">
    <property type="component" value="Unassembled WGS sequence"/>
</dbReference>
<evidence type="ECO:0000313" key="4">
    <source>
        <dbReference type="Proteomes" id="UP000188929"/>
    </source>
</evidence>
<feature type="domain" description="CN hydrolase" evidence="2">
    <location>
        <begin position="4"/>
        <end position="254"/>
    </location>
</feature>
<name>A0A1V2I906_9ACTN</name>
<dbReference type="AlphaFoldDB" id="A0A1V2I906"/>
<accession>A0A1V2I906</accession>
<evidence type="ECO:0000256" key="1">
    <source>
        <dbReference type="ARBA" id="ARBA00022801"/>
    </source>
</evidence>
<dbReference type="RefSeq" id="WP_076819150.1">
    <property type="nucleotide sequence ID" value="NZ_MOMC01000046.1"/>
</dbReference>
<dbReference type="Pfam" id="PF00795">
    <property type="entry name" value="CN_hydrolase"/>
    <property type="match status" value="1"/>
</dbReference>
<dbReference type="PROSITE" id="PS50263">
    <property type="entry name" value="CN_HYDROLASE"/>
    <property type="match status" value="1"/>
</dbReference>
<protein>
    <submittedName>
        <fullName evidence="3">Carbon-nitrogen hydrolase family protein</fullName>
    </submittedName>
</protein>
<keyword evidence="4" id="KW-1185">Reference proteome</keyword>
<dbReference type="OrthoDB" id="4532287at2"/>
<proteinExistence type="predicted"/>
<organism evidence="3 4">
    <name type="scientific">Pseudofrankia asymbiotica</name>
    <dbReference type="NCBI Taxonomy" id="1834516"/>
    <lineage>
        <taxon>Bacteria</taxon>
        <taxon>Bacillati</taxon>
        <taxon>Actinomycetota</taxon>
        <taxon>Actinomycetes</taxon>
        <taxon>Frankiales</taxon>
        <taxon>Frankiaceae</taxon>
        <taxon>Pseudofrankia</taxon>
    </lineage>
</organism>
<sequence length="301" mass="32628">MAIVTIAVVSDSFGRDLDACMRTVARHVETARAGGAQLLALPEAALGGYLRELTSDADPGPFGSAPLLDPDGPEIARLVDLAGDMVVCIGYSERAGHHRYNSAICVGGGEVLGRHRKVHLPLGETAAYDAGDQFRAFDTPIGRIGMLVCYDKAFPESARSLALAGAEIIVCLSAWPMSRTHPSDNLAEDRWRYRFDVYDEVRALENQVVWVSANQVGQFGSLTFVGNSKIVHANGNVLAFTGDNPGMAMARVDVEDALHVTRRSMNHLRDRRPEAYDIQCLLAGEPTIRQPFARVPKARTG</sequence>
<comment type="caution">
    <text evidence="3">The sequence shown here is derived from an EMBL/GenBank/DDBJ whole genome shotgun (WGS) entry which is preliminary data.</text>
</comment>
<keyword evidence="1 3" id="KW-0378">Hydrolase</keyword>
<gene>
    <name evidence="3" type="ORF">BL253_22415</name>
</gene>
<dbReference type="STRING" id="1834516.BL253_22415"/>
<dbReference type="Gene3D" id="3.60.110.10">
    <property type="entry name" value="Carbon-nitrogen hydrolase"/>
    <property type="match status" value="1"/>
</dbReference>
<dbReference type="EMBL" id="MOMC01000046">
    <property type="protein sequence ID" value="ONH27309.1"/>
    <property type="molecule type" value="Genomic_DNA"/>
</dbReference>
<evidence type="ECO:0000259" key="2">
    <source>
        <dbReference type="PROSITE" id="PS50263"/>
    </source>
</evidence>
<dbReference type="PANTHER" id="PTHR43674">
    <property type="entry name" value="NITRILASE C965.09-RELATED"/>
    <property type="match status" value="1"/>
</dbReference>
<dbReference type="InterPro" id="IPR003010">
    <property type="entry name" value="C-N_Hydrolase"/>
</dbReference>
<reference evidence="4" key="1">
    <citation type="submission" date="2016-10" db="EMBL/GenBank/DDBJ databases">
        <title>Frankia sp. NRRL B-16386 Genome sequencing.</title>
        <authorList>
            <person name="Ghodhbane-Gtari F."/>
            <person name="Swanson E."/>
            <person name="Gueddou A."/>
            <person name="Hezbri K."/>
            <person name="Ktari K."/>
            <person name="Nouioui I."/>
            <person name="Morris K."/>
            <person name="Simpson S."/>
            <person name="Abebe-Akele F."/>
            <person name="Thomas K."/>
            <person name="Gtari M."/>
            <person name="Tisa L.S."/>
        </authorList>
    </citation>
    <scope>NUCLEOTIDE SEQUENCE [LARGE SCALE GENOMIC DNA]</scope>
    <source>
        <strain evidence="4">NRRL B-16386</strain>
    </source>
</reference>
<evidence type="ECO:0000313" key="3">
    <source>
        <dbReference type="EMBL" id="ONH27309.1"/>
    </source>
</evidence>
<dbReference type="SUPFAM" id="SSF56317">
    <property type="entry name" value="Carbon-nitrogen hydrolase"/>
    <property type="match status" value="1"/>
</dbReference>
<dbReference type="InterPro" id="IPR050345">
    <property type="entry name" value="Aliph_Amidase/BUP"/>
</dbReference>
<dbReference type="CDD" id="cd07197">
    <property type="entry name" value="nitrilase"/>
    <property type="match status" value="1"/>
</dbReference>
<dbReference type="PANTHER" id="PTHR43674:SF16">
    <property type="entry name" value="CARBON-NITROGEN FAMILY, PUTATIVE (AFU_ORTHOLOGUE AFUA_5G02350)-RELATED"/>
    <property type="match status" value="1"/>
</dbReference>